<organism evidence="2 3">
    <name type="scientific">Argiope bruennichi</name>
    <name type="common">Wasp spider</name>
    <name type="synonym">Aranea bruennichi</name>
    <dbReference type="NCBI Taxonomy" id="94029"/>
    <lineage>
        <taxon>Eukaryota</taxon>
        <taxon>Metazoa</taxon>
        <taxon>Ecdysozoa</taxon>
        <taxon>Arthropoda</taxon>
        <taxon>Chelicerata</taxon>
        <taxon>Arachnida</taxon>
        <taxon>Araneae</taxon>
        <taxon>Araneomorphae</taxon>
        <taxon>Entelegynae</taxon>
        <taxon>Araneoidea</taxon>
        <taxon>Araneidae</taxon>
        <taxon>Argiope</taxon>
    </lineage>
</organism>
<dbReference type="CDD" id="cd00170">
    <property type="entry name" value="SEC14"/>
    <property type="match status" value="1"/>
</dbReference>
<feature type="domain" description="CRAL-TRIO" evidence="1">
    <location>
        <begin position="104"/>
        <end position="269"/>
    </location>
</feature>
<dbReference type="PANTHER" id="PTHR10174:SF130">
    <property type="entry name" value="ALPHA-TOCOPHEROL TRANSFER PROTEIN-LIKE"/>
    <property type="match status" value="1"/>
</dbReference>
<dbReference type="AlphaFoldDB" id="A0A8T0ES49"/>
<evidence type="ECO:0000259" key="1">
    <source>
        <dbReference type="PROSITE" id="PS50191"/>
    </source>
</evidence>
<evidence type="ECO:0000313" key="2">
    <source>
        <dbReference type="EMBL" id="KAF8778772.1"/>
    </source>
</evidence>
<reference evidence="2" key="2">
    <citation type="submission" date="2020-06" db="EMBL/GenBank/DDBJ databases">
        <authorList>
            <person name="Sheffer M."/>
        </authorList>
    </citation>
    <scope>NUCLEOTIDE SEQUENCE</scope>
</reference>
<protein>
    <submittedName>
        <fullName evidence="2">Clavesin-2 like protein</fullName>
    </submittedName>
</protein>
<dbReference type="Gene3D" id="1.20.5.1200">
    <property type="entry name" value="Alpha-tocopherol transfer"/>
    <property type="match status" value="1"/>
</dbReference>
<evidence type="ECO:0000313" key="3">
    <source>
        <dbReference type="Proteomes" id="UP000807504"/>
    </source>
</evidence>
<sequence length="291" mass="33703">MSSSYEELLERKNFLPYHFDHLTSRMIQIAKDELNENENNRSSSIEELRKLIFKEKNLQCRTDDELLLQFLRARRFNVKKAFARVQSFFQVASKSFSDVYANMDVEIAKKAFRSGFCSHLPYRDKDGAAVVFIKMSNWNTDEIDAFGALNCVTAAVLAAVDYPATQVCGLKVVADIRGTTLQHMRSLTPRFLYLLSKGLRDTLPIQFKGIHLINSSSIFRCLWAVIHIFLSEKMRKRVHFHDDSMESLHKFISREILPKEYGGDYPKFDPIELGMIQDKLLILGVIRYDSR</sequence>
<proteinExistence type="predicted"/>
<dbReference type="InterPro" id="IPR036273">
    <property type="entry name" value="CRAL/TRIO_N_dom_sf"/>
</dbReference>
<dbReference type="GO" id="GO:1902936">
    <property type="term" value="F:phosphatidylinositol bisphosphate binding"/>
    <property type="evidence" value="ECO:0007669"/>
    <property type="project" value="TreeGrafter"/>
</dbReference>
<dbReference type="SMART" id="SM01100">
    <property type="entry name" value="CRAL_TRIO_N"/>
    <property type="match status" value="1"/>
</dbReference>
<comment type="caution">
    <text evidence="2">The sequence shown here is derived from an EMBL/GenBank/DDBJ whole genome shotgun (WGS) entry which is preliminary data.</text>
</comment>
<name>A0A8T0ES49_ARGBR</name>
<dbReference type="PROSITE" id="PS50191">
    <property type="entry name" value="CRAL_TRIO"/>
    <property type="match status" value="1"/>
</dbReference>
<dbReference type="InterPro" id="IPR001251">
    <property type="entry name" value="CRAL-TRIO_dom"/>
</dbReference>
<reference evidence="2" key="1">
    <citation type="journal article" date="2020" name="bioRxiv">
        <title>Chromosome-level reference genome of the European wasp spider Argiope bruennichi: a resource for studies on range expansion and evolutionary adaptation.</title>
        <authorList>
            <person name="Sheffer M.M."/>
            <person name="Hoppe A."/>
            <person name="Krehenwinkel H."/>
            <person name="Uhl G."/>
            <person name="Kuss A.W."/>
            <person name="Jensen L."/>
            <person name="Jensen C."/>
            <person name="Gillespie R.G."/>
            <person name="Hoff K.J."/>
            <person name="Prost S."/>
        </authorList>
    </citation>
    <scope>NUCLEOTIDE SEQUENCE</scope>
</reference>
<dbReference type="PANTHER" id="PTHR10174">
    <property type="entry name" value="ALPHA-TOCOPHEROL TRANSFER PROTEIN-RELATED"/>
    <property type="match status" value="1"/>
</dbReference>
<dbReference type="Gene3D" id="3.40.525.10">
    <property type="entry name" value="CRAL-TRIO lipid binding domain"/>
    <property type="match status" value="1"/>
</dbReference>
<dbReference type="InterPro" id="IPR011074">
    <property type="entry name" value="CRAL/TRIO_N_dom"/>
</dbReference>
<dbReference type="Gene3D" id="1.10.8.20">
    <property type="entry name" value="N-terminal domain of phosphatidylinositol transfer protein sec14p"/>
    <property type="match status" value="1"/>
</dbReference>
<keyword evidence="3" id="KW-1185">Reference proteome</keyword>
<dbReference type="GO" id="GO:0016020">
    <property type="term" value="C:membrane"/>
    <property type="evidence" value="ECO:0007669"/>
    <property type="project" value="TreeGrafter"/>
</dbReference>
<dbReference type="SUPFAM" id="SSF52087">
    <property type="entry name" value="CRAL/TRIO domain"/>
    <property type="match status" value="1"/>
</dbReference>
<accession>A0A8T0ES49</accession>
<dbReference type="InterPro" id="IPR036865">
    <property type="entry name" value="CRAL-TRIO_dom_sf"/>
</dbReference>
<dbReference type="PRINTS" id="PR00180">
    <property type="entry name" value="CRETINALDHBP"/>
</dbReference>
<dbReference type="Pfam" id="PF00650">
    <property type="entry name" value="CRAL_TRIO"/>
    <property type="match status" value="1"/>
</dbReference>
<dbReference type="EMBL" id="JABXBU010002072">
    <property type="protein sequence ID" value="KAF8778772.1"/>
    <property type="molecule type" value="Genomic_DNA"/>
</dbReference>
<dbReference type="SUPFAM" id="SSF46938">
    <property type="entry name" value="CRAL/TRIO N-terminal domain"/>
    <property type="match status" value="1"/>
</dbReference>
<dbReference type="Proteomes" id="UP000807504">
    <property type="component" value="Unassembled WGS sequence"/>
</dbReference>
<dbReference type="Pfam" id="PF03765">
    <property type="entry name" value="CRAL_TRIO_N"/>
    <property type="match status" value="1"/>
</dbReference>
<dbReference type="SMART" id="SM00516">
    <property type="entry name" value="SEC14"/>
    <property type="match status" value="1"/>
</dbReference>
<gene>
    <name evidence="2" type="ORF">HNY73_015465</name>
</gene>